<evidence type="ECO:0000256" key="3">
    <source>
        <dbReference type="ARBA" id="ARBA00023015"/>
    </source>
</evidence>
<dbReference type="PROSITE" id="PS51754">
    <property type="entry name" value="OVATE"/>
    <property type="match status" value="1"/>
</dbReference>
<keyword evidence="2 6" id="KW-0678">Repressor</keyword>
<dbReference type="Proteomes" id="UP000694864">
    <property type="component" value="Chromosome 8"/>
</dbReference>
<organism evidence="9 10">
    <name type="scientific">Camelina sativa</name>
    <name type="common">False flax</name>
    <name type="synonym">Myagrum sativum</name>
    <dbReference type="NCBI Taxonomy" id="90675"/>
    <lineage>
        <taxon>Eukaryota</taxon>
        <taxon>Viridiplantae</taxon>
        <taxon>Streptophyta</taxon>
        <taxon>Embryophyta</taxon>
        <taxon>Tracheophyta</taxon>
        <taxon>Spermatophyta</taxon>
        <taxon>Magnoliopsida</taxon>
        <taxon>eudicotyledons</taxon>
        <taxon>Gunneridae</taxon>
        <taxon>Pentapetalae</taxon>
        <taxon>rosids</taxon>
        <taxon>malvids</taxon>
        <taxon>Brassicales</taxon>
        <taxon>Brassicaceae</taxon>
        <taxon>Camelineae</taxon>
        <taxon>Camelina</taxon>
    </lineage>
</organism>
<keyword evidence="5 6" id="KW-0539">Nucleus</keyword>
<dbReference type="InterPro" id="IPR038933">
    <property type="entry name" value="Ovate"/>
</dbReference>
<name>A0ABM0T541_CAMSA</name>
<evidence type="ECO:0000256" key="1">
    <source>
        <dbReference type="ARBA" id="ARBA00004123"/>
    </source>
</evidence>
<evidence type="ECO:0000256" key="2">
    <source>
        <dbReference type="ARBA" id="ARBA00022491"/>
    </source>
</evidence>
<sequence length="211" mass="24282">MLNLQAKLKKKVPLLTNFPTPTSSLNNLNLLVFSSILVKKRKEMHWKKKMKYILKTIFNPIFMACRSGCGSTVRPSSHSHYTPGLPVSPTVLRSPCPKIDESVAMAKESNNPFEDYKKSMNQMIEERYIETEDDLKELLRCFLDINPSPQHNLIVRAFVDVCSHLRPPHDRRGKSLGKLLRLYVNNPLDKNNDDDEDDLHPTSSCDMRMKN</sequence>
<dbReference type="NCBIfam" id="TIGR01568">
    <property type="entry name" value="A_thal_3678"/>
    <property type="match status" value="1"/>
</dbReference>
<evidence type="ECO:0000313" key="10">
    <source>
        <dbReference type="RefSeq" id="XP_010421011.1"/>
    </source>
</evidence>
<feature type="region of interest" description="Disordered" evidence="7">
    <location>
        <begin position="187"/>
        <end position="211"/>
    </location>
</feature>
<protein>
    <recommendedName>
        <fullName evidence="6">Transcription repressor</fullName>
    </recommendedName>
    <alternativeName>
        <fullName evidence="6">Ovate family protein</fullName>
    </alternativeName>
</protein>
<comment type="function">
    <text evidence="6">Transcriptional repressor that regulates multiple aspects of plant growth and development.</text>
</comment>
<evidence type="ECO:0000256" key="7">
    <source>
        <dbReference type="SAM" id="MobiDB-lite"/>
    </source>
</evidence>
<reference evidence="9" key="1">
    <citation type="journal article" date="2014" name="Nat. Commun.">
        <title>The emerging biofuel crop Camelina sativa retains a highly undifferentiated hexaploid genome structure.</title>
        <authorList>
            <person name="Kagale S."/>
            <person name="Koh C."/>
            <person name="Nixon J."/>
            <person name="Bollina V."/>
            <person name="Clarke W.E."/>
            <person name="Tuteja R."/>
            <person name="Spillane C."/>
            <person name="Robinson S.J."/>
            <person name="Links M.G."/>
            <person name="Clarke C."/>
            <person name="Higgins E.E."/>
            <person name="Huebert T."/>
            <person name="Sharpe A.G."/>
            <person name="Parkin I.A."/>
        </authorList>
    </citation>
    <scope>NUCLEOTIDE SEQUENCE [LARGE SCALE GENOMIC DNA]</scope>
    <source>
        <strain evidence="9">cv. DH55</strain>
    </source>
</reference>
<evidence type="ECO:0000256" key="5">
    <source>
        <dbReference type="ARBA" id="ARBA00023242"/>
    </source>
</evidence>
<comment type="subcellular location">
    <subcellularLocation>
        <location evidence="1 6">Nucleus</location>
    </subcellularLocation>
</comment>
<dbReference type="InterPro" id="IPR006458">
    <property type="entry name" value="Ovate_C"/>
</dbReference>
<evidence type="ECO:0000259" key="8">
    <source>
        <dbReference type="PROSITE" id="PS51754"/>
    </source>
</evidence>
<evidence type="ECO:0000313" key="9">
    <source>
        <dbReference type="Proteomes" id="UP000694864"/>
    </source>
</evidence>
<dbReference type="RefSeq" id="XP_010421011.1">
    <property type="nucleotide sequence ID" value="XM_010422709.2"/>
</dbReference>
<dbReference type="GeneID" id="104706511"/>
<keyword evidence="9" id="KW-1185">Reference proteome</keyword>
<evidence type="ECO:0000256" key="4">
    <source>
        <dbReference type="ARBA" id="ARBA00023163"/>
    </source>
</evidence>
<keyword evidence="3 6" id="KW-0805">Transcription regulation</keyword>
<keyword evidence="4 6" id="KW-0804">Transcription</keyword>
<accession>A0ABM0T541</accession>
<evidence type="ECO:0000256" key="6">
    <source>
        <dbReference type="RuleBase" id="RU367028"/>
    </source>
</evidence>
<feature type="domain" description="OVATE" evidence="8">
    <location>
        <begin position="105"/>
        <end position="164"/>
    </location>
</feature>
<gene>
    <name evidence="10" type="primary">LOC104706511</name>
</gene>
<dbReference type="PANTHER" id="PTHR33057">
    <property type="entry name" value="TRANSCRIPTION REPRESSOR OFP7-RELATED"/>
    <property type="match status" value="1"/>
</dbReference>
<reference evidence="10" key="2">
    <citation type="submission" date="2025-08" db="UniProtKB">
        <authorList>
            <consortium name="RefSeq"/>
        </authorList>
    </citation>
    <scope>IDENTIFICATION</scope>
    <source>
        <tissue evidence="10">Leaf</tissue>
    </source>
</reference>
<dbReference type="PANTHER" id="PTHR33057:SF138">
    <property type="entry name" value="TRANSCRIPTION REPRESSOR OFP10"/>
    <property type="match status" value="1"/>
</dbReference>
<proteinExistence type="predicted"/>
<dbReference type="Pfam" id="PF04844">
    <property type="entry name" value="Ovate"/>
    <property type="match status" value="1"/>
</dbReference>